<feature type="transmembrane region" description="Helical" evidence="2">
    <location>
        <begin position="6"/>
        <end position="26"/>
    </location>
</feature>
<gene>
    <name evidence="3" type="primary">ccoS</name>
    <name evidence="3" type="ORF">HZS80_17985</name>
</gene>
<dbReference type="EMBL" id="JACCDE010000030">
    <property type="protein sequence ID" value="NYS79579.1"/>
    <property type="molecule type" value="Genomic_DNA"/>
</dbReference>
<dbReference type="Proteomes" id="UP000526892">
    <property type="component" value="Unassembled WGS sequence"/>
</dbReference>
<comment type="caution">
    <text evidence="3">The sequence shown here is derived from an EMBL/GenBank/DDBJ whole genome shotgun (WGS) entry which is preliminary data.</text>
</comment>
<proteinExistence type="predicted"/>
<keyword evidence="2" id="KW-0812">Transmembrane</keyword>
<evidence type="ECO:0000256" key="2">
    <source>
        <dbReference type="SAM" id="Phobius"/>
    </source>
</evidence>
<dbReference type="PANTHER" id="PTHR41532">
    <property type="entry name" value="FIXS PROTEIN"/>
    <property type="match status" value="1"/>
</dbReference>
<evidence type="ECO:0000313" key="4">
    <source>
        <dbReference type="Proteomes" id="UP000526892"/>
    </source>
</evidence>
<keyword evidence="4" id="KW-1185">Reference proteome</keyword>
<reference evidence="3 4" key="1">
    <citation type="journal article" date="2003" name="Extremophiles">
        <title>Halomonas glaciei sp. nov. isolated from fast ice of Adelie Land, Antarctica.</title>
        <authorList>
            <person name="Reddy G.S."/>
            <person name="Raghavan P.U."/>
            <person name="Sarita N.B."/>
            <person name="Prakash J.S."/>
            <person name="Nagesh N."/>
            <person name="Delille D."/>
            <person name="Shivaji S."/>
        </authorList>
    </citation>
    <scope>NUCLEOTIDE SEQUENCE [LARGE SCALE GENOMIC DNA]</scope>
    <source>
        <strain evidence="3 4">DD39</strain>
    </source>
</reference>
<evidence type="ECO:0000313" key="3">
    <source>
        <dbReference type="EMBL" id="NYS79579.1"/>
    </source>
</evidence>
<name>A0A7Z0LVX6_9GAMM</name>
<keyword evidence="2" id="KW-0472">Membrane</keyword>
<dbReference type="InterPro" id="IPR004714">
    <property type="entry name" value="Cyt_oxidase_maturation_cbb3"/>
</dbReference>
<sequence>MTILYLLIPLSLILLGLAVWAFFWAVKNDQFDDLEGPAHRILFDEDENDLNPEQRRQRQQAKHRPAAPSDTHSSDDQEPRP</sequence>
<dbReference type="RefSeq" id="WP_035562219.1">
    <property type="nucleotide sequence ID" value="NZ_JACCDE010000030.1"/>
</dbReference>
<protein>
    <submittedName>
        <fullName evidence="3">Cbb3-type cytochrome oxidase assembly protein CcoS</fullName>
    </submittedName>
</protein>
<dbReference type="AlphaFoldDB" id="A0A7Z0LVX6"/>
<accession>A0A7Z0LVX6</accession>
<organism evidence="3 4">
    <name type="scientific">Vreelandella glaciei</name>
    <dbReference type="NCBI Taxonomy" id="186761"/>
    <lineage>
        <taxon>Bacteria</taxon>
        <taxon>Pseudomonadati</taxon>
        <taxon>Pseudomonadota</taxon>
        <taxon>Gammaproteobacteria</taxon>
        <taxon>Oceanospirillales</taxon>
        <taxon>Halomonadaceae</taxon>
        <taxon>Vreelandella</taxon>
    </lineage>
</organism>
<dbReference type="Pfam" id="PF03597">
    <property type="entry name" value="FixS"/>
    <property type="match status" value="1"/>
</dbReference>
<feature type="region of interest" description="Disordered" evidence="1">
    <location>
        <begin position="42"/>
        <end position="81"/>
    </location>
</feature>
<keyword evidence="2" id="KW-1133">Transmembrane helix</keyword>
<dbReference type="PANTHER" id="PTHR41532:SF1">
    <property type="entry name" value="FIXS PROTEIN"/>
    <property type="match status" value="1"/>
</dbReference>
<evidence type="ECO:0000256" key="1">
    <source>
        <dbReference type="SAM" id="MobiDB-lite"/>
    </source>
</evidence>
<feature type="compositionally biased region" description="Basic and acidic residues" evidence="1">
    <location>
        <begin position="72"/>
        <end position="81"/>
    </location>
</feature>
<dbReference type="NCBIfam" id="TIGR00847">
    <property type="entry name" value="ccoS"/>
    <property type="match status" value="1"/>
</dbReference>